<comment type="caution">
    <text evidence="1">The sequence shown here is derived from an EMBL/GenBank/DDBJ whole genome shotgun (WGS) entry which is preliminary data.</text>
</comment>
<dbReference type="AlphaFoldDB" id="A0A420J8W2"/>
<gene>
    <name evidence="1" type="ORF">GcC1_005023</name>
</gene>
<evidence type="ECO:0000313" key="1">
    <source>
        <dbReference type="EMBL" id="RKF83228.1"/>
    </source>
</evidence>
<evidence type="ECO:0000313" key="2">
    <source>
        <dbReference type="Proteomes" id="UP000285405"/>
    </source>
</evidence>
<protein>
    <submittedName>
        <fullName evidence="1">Uncharacterized protein</fullName>
    </submittedName>
</protein>
<sequence length="70" mass="7724">MTSIAAANAAKGGKIMEWSNVSRKGLMNKQTLNTYPTPRKNENTDSHLIPQKIARNLARAAPLPKSFFLL</sequence>
<proteinExistence type="predicted"/>
<organism evidence="1 2">
    <name type="scientific">Golovinomyces cichoracearum</name>
    <dbReference type="NCBI Taxonomy" id="62708"/>
    <lineage>
        <taxon>Eukaryota</taxon>
        <taxon>Fungi</taxon>
        <taxon>Dikarya</taxon>
        <taxon>Ascomycota</taxon>
        <taxon>Pezizomycotina</taxon>
        <taxon>Leotiomycetes</taxon>
        <taxon>Erysiphales</taxon>
        <taxon>Erysiphaceae</taxon>
        <taxon>Golovinomyces</taxon>
    </lineage>
</organism>
<reference evidence="1 2" key="1">
    <citation type="journal article" date="2018" name="BMC Genomics">
        <title>Comparative genome analyses reveal sequence features reflecting distinct modes of host-adaptation between dicot and monocot powdery mildew.</title>
        <authorList>
            <person name="Wu Y."/>
            <person name="Ma X."/>
            <person name="Pan Z."/>
            <person name="Kale S.D."/>
            <person name="Song Y."/>
            <person name="King H."/>
            <person name="Zhang Q."/>
            <person name="Presley C."/>
            <person name="Deng X."/>
            <person name="Wei C.I."/>
            <person name="Xiao S."/>
        </authorList>
    </citation>
    <scope>NUCLEOTIDE SEQUENCE [LARGE SCALE GENOMIC DNA]</scope>
    <source>
        <strain evidence="1">UCSC1</strain>
    </source>
</reference>
<accession>A0A420J8W2</accession>
<dbReference type="Proteomes" id="UP000285405">
    <property type="component" value="Unassembled WGS sequence"/>
</dbReference>
<dbReference type="EMBL" id="MCBR01000539">
    <property type="protein sequence ID" value="RKF83228.1"/>
    <property type="molecule type" value="Genomic_DNA"/>
</dbReference>
<name>A0A420J8W2_9PEZI</name>